<dbReference type="VEuPathDB" id="AmoebaDB:EHI5A_024330"/>
<dbReference type="InterPro" id="IPR036322">
    <property type="entry name" value="WD40_repeat_dom_sf"/>
</dbReference>
<keyword evidence="3" id="KW-0677">Repeat</keyword>
<dbReference type="PANTHER" id="PTHR19918:SF1">
    <property type="entry name" value="FIZZY-RELATED PROTEIN HOMOLOG"/>
    <property type="match status" value="1"/>
</dbReference>
<evidence type="ECO:0000256" key="2">
    <source>
        <dbReference type="ARBA" id="ARBA00022574"/>
    </source>
</evidence>
<evidence type="ECO:0000313" key="8">
    <source>
        <dbReference type="Proteomes" id="UP000078387"/>
    </source>
</evidence>
<dbReference type="GO" id="GO:0005680">
    <property type="term" value="C:anaphase-promoting complex"/>
    <property type="evidence" value="ECO:0007669"/>
    <property type="project" value="TreeGrafter"/>
</dbReference>
<organism evidence="7 8">
    <name type="scientific">Entamoeba histolytica</name>
    <dbReference type="NCBI Taxonomy" id="5759"/>
    <lineage>
        <taxon>Eukaryota</taxon>
        <taxon>Amoebozoa</taxon>
        <taxon>Evosea</taxon>
        <taxon>Archamoebae</taxon>
        <taxon>Mastigamoebida</taxon>
        <taxon>Entamoebidae</taxon>
        <taxon>Entamoeba</taxon>
    </lineage>
</organism>
<dbReference type="AlphaFoldDB" id="A0A5K1V7C7"/>
<dbReference type="SUPFAM" id="SSF50978">
    <property type="entry name" value="WD40 repeat-like"/>
    <property type="match status" value="1"/>
</dbReference>
<sequence>MVCVCQSYLSLLNSFVEGEKPSEVKYKRHEPLTPYLYLDVPGVIDDFYLNIIHWNTQHELLVALTDVLYIWNSESGEANEIYKCSNDIELNTYISSVLFMDDTTVIFGDVFGVLRVIDLTTQRLIMERQMHTDRINSLAKTCCTLATGSRDNTVQLFDTRCEDIVCSELVCHKGEVCGIDFNGSGTYIGTGANDNSVILSDLRMIKPFLTYFHNAAVKAIKFDPTNEHIIATGGGSSDRTIKLMNINTNQLITELKTHSQVTGIVWCDDELMVTHGYPFNTITFYDTQHWNKTGEFDGHDGRILSIAMNNHGIAATIGSDEMIRVWKVCNSNDSILK</sequence>
<evidence type="ECO:0000256" key="1">
    <source>
        <dbReference type="ARBA" id="ARBA00006445"/>
    </source>
</evidence>
<proteinExistence type="inferred from homology"/>
<keyword evidence="2 5" id="KW-0853">WD repeat</keyword>
<name>A0A5K1V7C7_ENTHI</name>
<evidence type="ECO:0000256" key="5">
    <source>
        <dbReference type="PROSITE-ProRule" id="PRU00221"/>
    </source>
</evidence>
<feature type="repeat" description="WD" evidence="5">
    <location>
        <begin position="296"/>
        <end position="328"/>
    </location>
</feature>
<keyword evidence="4" id="KW-0131">Cell cycle</keyword>
<comment type="caution">
    <text evidence="7">The sequence shown here is derived from an EMBL/GenBank/DDBJ whole genome shotgun (WGS) entry which is preliminary data.</text>
</comment>
<dbReference type="PANTHER" id="PTHR19918">
    <property type="entry name" value="CELL DIVISION CYCLE 20 CDC20 FIZZY -RELATED"/>
    <property type="match status" value="1"/>
</dbReference>
<evidence type="ECO:0000259" key="6">
    <source>
        <dbReference type="Pfam" id="PF24807"/>
    </source>
</evidence>
<gene>
    <name evidence="7" type="ORF">CL6EHI_051010</name>
</gene>
<dbReference type="OMA" id="GKHDNRV"/>
<dbReference type="Gene3D" id="2.130.10.10">
    <property type="entry name" value="YVTN repeat-like/Quinoprotein amine dehydrogenase"/>
    <property type="match status" value="1"/>
</dbReference>
<dbReference type="InterPro" id="IPR001680">
    <property type="entry name" value="WD40_rpt"/>
</dbReference>
<accession>A0A5K1V7C7</accession>
<dbReference type="VEuPathDB" id="AmoebaDB:EHI_051010"/>
<reference evidence="7 8" key="1">
    <citation type="submission" date="2016-05" db="EMBL/GenBank/DDBJ databases">
        <title>First whole genome sequencing of Entamoeba histolytica HM1:IMSS-clone-6.</title>
        <authorList>
            <person name="Mukherjee Avik.K."/>
            <person name="Izumyama S."/>
            <person name="Nakada-Tsukui K."/>
            <person name="Nozaki T."/>
        </authorList>
    </citation>
    <scope>NUCLEOTIDE SEQUENCE [LARGE SCALE GENOMIC DNA]</scope>
    <source>
        <strain evidence="7 8">HM1:IMSS clone 6</strain>
    </source>
</reference>
<dbReference type="Pfam" id="PF24807">
    <property type="entry name" value="WD40_CDC20-Fz"/>
    <property type="match status" value="1"/>
</dbReference>
<dbReference type="GO" id="GO:0031145">
    <property type="term" value="P:anaphase-promoting complex-dependent catabolic process"/>
    <property type="evidence" value="ECO:0007669"/>
    <property type="project" value="TreeGrafter"/>
</dbReference>
<dbReference type="EMBL" id="BDEQ01000001">
    <property type="protein sequence ID" value="GAT92032.1"/>
    <property type="molecule type" value="Genomic_DNA"/>
</dbReference>
<dbReference type="InterPro" id="IPR056150">
    <property type="entry name" value="WD40_CDC20-Fz"/>
</dbReference>
<dbReference type="InterPro" id="IPR015943">
    <property type="entry name" value="WD40/YVTN_repeat-like_dom_sf"/>
</dbReference>
<protein>
    <submittedName>
        <fullName evidence="7">WD domain containing protein</fullName>
    </submittedName>
</protein>
<dbReference type="PROSITE" id="PS50082">
    <property type="entry name" value="WD_REPEATS_2"/>
    <property type="match status" value="1"/>
</dbReference>
<dbReference type="Proteomes" id="UP000078387">
    <property type="component" value="Unassembled WGS sequence"/>
</dbReference>
<comment type="similarity">
    <text evidence="1">Belongs to the WD repeat CDC20/Fizzy family.</text>
</comment>
<dbReference type="GO" id="GO:1905786">
    <property type="term" value="P:positive regulation of anaphase-promoting complex-dependent catabolic process"/>
    <property type="evidence" value="ECO:0007669"/>
    <property type="project" value="TreeGrafter"/>
</dbReference>
<dbReference type="SMART" id="SM00320">
    <property type="entry name" value="WD40"/>
    <property type="match status" value="5"/>
</dbReference>
<dbReference type="InterPro" id="IPR033010">
    <property type="entry name" value="Cdc20/Fizzy"/>
</dbReference>
<evidence type="ECO:0000256" key="4">
    <source>
        <dbReference type="ARBA" id="ARBA00023306"/>
    </source>
</evidence>
<dbReference type="GO" id="GO:0010997">
    <property type="term" value="F:anaphase-promoting complex binding"/>
    <property type="evidence" value="ECO:0007669"/>
    <property type="project" value="InterPro"/>
</dbReference>
<dbReference type="GO" id="GO:1990757">
    <property type="term" value="F:ubiquitin ligase activator activity"/>
    <property type="evidence" value="ECO:0007669"/>
    <property type="project" value="TreeGrafter"/>
</dbReference>
<evidence type="ECO:0000313" key="7">
    <source>
        <dbReference type="EMBL" id="GAT92032.1"/>
    </source>
</evidence>
<dbReference type="VEuPathDB" id="AmoebaDB:KM1_192060"/>
<evidence type="ECO:0000256" key="3">
    <source>
        <dbReference type="ARBA" id="ARBA00022737"/>
    </source>
</evidence>
<dbReference type="VEuPathDB" id="AmoebaDB:EHI8A_119560"/>
<dbReference type="VEuPathDB" id="AmoebaDB:EHI7A_110740"/>
<feature type="domain" description="CDC20/Fizzy WD40" evidence="6">
    <location>
        <begin position="38"/>
        <end position="326"/>
    </location>
</feature>